<sequence>MVAWGAAPERARSLRVGKRARVAAAALSLAAVAGCGVGPVSFSSDRPARVPEVVQTIDRSAPRPNILLITVDDAAASDLRFMPQVRRLIGDQGVTVTNGVAPTPLCAPARASLVTGQYAHNHGVLGVNGSKGGFQALDDDDTLPVWLRAAGYDTYFVGKYLNNYGKRDKRYVPPGWSTWHGSLDPYTYNYKRTITNRNGRVVRDRTYSTDSFARQTDTLLTRAGNRSAPFYLWVNYVAPHNGGPHDADDPVRWRPRSKTALRTPSPAKRHRNMFRRLTLPSGPSSFRAPRDSFVRATQDSWSKRGRRELRESYQQRLEALQAVDEAVGRHVRVLRQSGKLDNTLIVFTSDNGYFLGQHNLQGKTWFYNEGVTVPMVLRGPGLPKGDLTSTAVSHVDLPVTFAAAAGVQPAASTDGVDVMPWLRSRSRVRRVVPIEAYPTNATSTRRLYSGVRIGDEWTYVVNPAGREELYDLIRDPYQVRNLVGDAAAADVLAQARVLTDQYRNCMGQDCPREAYVP</sequence>
<dbReference type="InterPro" id="IPR024607">
    <property type="entry name" value="Sulfatase_CS"/>
</dbReference>
<dbReference type="EMBL" id="BAAALG010000002">
    <property type="protein sequence ID" value="GAA1093933.1"/>
    <property type="molecule type" value="Genomic_DNA"/>
</dbReference>
<protein>
    <submittedName>
        <fullName evidence="6">Sulfatase</fullName>
    </submittedName>
</protein>
<dbReference type="Pfam" id="PF00884">
    <property type="entry name" value="Sulfatase"/>
    <property type="match status" value="1"/>
</dbReference>
<dbReference type="RefSeq" id="WP_343991383.1">
    <property type="nucleotide sequence ID" value="NZ_BAAALG010000002.1"/>
</dbReference>
<evidence type="ECO:0000256" key="2">
    <source>
        <dbReference type="ARBA" id="ARBA00022729"/>
    </source>
</evidence>
<accession>A0ABN1TQ58</accession>
<dbReference type="InterPro" id="IPR017850">
    <property type="entry name" value="Alkaline_phosphatase_core_sf"/>
</dbReference>
<feature type="domain" description="Sulfatase N-terminal" evidence="5">
    <location>
        <begin position="64"/>
        <end position="407"/>
    </location>
</feature>
<dbReference type="CDD" id="cd16147">
    <property type="entry name" value="G6S"/>
    <property type="match status" value="1"/>
</dbReference>
<comment type="similarity">
    <text evidence="1">Belongs to the sulfatase family.</text>
</comment>
<dbReference type="PANTHER" id="PTHR43108:SF8">
    <property type="entry name" value="SD21168P"/>
    <property type="match status" value="1"/>
</dbReference>
<dbReference type="InterPro" id="IPR000917">
    <property type="entry name" value="Sulfatase_N"/>
</dbReference>
<evidence type="ECO:0000313" key="6">
    <source>
        <dbReference type="EMBL" id="GAA1093933.1"/>
    </source>
</evidence>
<evidence type="ECO:0000313" key="7">
    <source>
        <dbReference type="Proteomes" id="UP001501581"/>
    </source>
</evidence>
<comment type="caution">
    <text evidence="6">The sequence shown here is derived from an EMBL/GenBank/DDBJ whole genome shotgun (WGS) entry which is preliminary data.</text>
</comment>
<proteinExistence type="inferred from homology"/>
<dbReference type="Proteomes" id="UP001501581">
    <property type="component" value="Unassembled WGS sequence"/>
</dbReference>
<organism evidence="6 7">
    <name type="scientific">Nocardioides dubius</name>
    <dbReference type="NCBI Taxonomy" id="317019"/>
    <lineage>
        <taxon>Bacteria</taxon>
        <taxon>Bacillati</taxon>
        <taxon>Actinomycetota</taxon>
        <taxon>Actinomycetes</taxon>
        <taxon>Propionibacteriales</taxon>
        <taxon>Nocardioidaceae</taxon>
        <taxon>Nocardioides</taxon>
    </lineage>
</organism>
<dbReference type="PROSITE" id="PS00149">
    <property type="entry name" value="SULFATASE_2"/>
    <property type="match status" value="1"/>
</dbReference>
<keyword evidence="4" id="KW-0325">Glycoprotein</keyword>
<gene>
    <name evidence="6" type="ORF">GCM10009668_06900</name>
</gene>
<evidence type="ECO:0000256" key="1">
    <source>
        <dbReference type="ARBA" id="ARBA00008779"/>
    </source>
</evidence>
<dbReference type="Gene3D" id="3.40.720.10">
    <property type="entry name" value="Alkaline Phosphatase, subunit A"/>
    <property type="match status" value="1"/>
</dbReference>
<evidence type="ECO:0000256" key="3">
    <source>
        <dbReference type="ARBA" id="ARBA00022801"/>
    </source>
</evidence>
<reference evidence="6 7" key="1">
    <citation type="journal article" date="2019" name="Int. J. Syst. Evol. Microbiol.">
        <title>The Global Catalogue of Microorganisms (GCM) 10K type strain sequencing project: providing services to taxonomists for standard genome sequencing and annotation.</title>
        <authorList>
            <consortium name="The Broad Institute Genomics Platform"/>
            <consortium name="The Broad Institute Genome Sequencing Center for Infectious Disease"/>
            <person name="Wu L."/>
            <person name="Ma J."/>
        </authorList>
    </citation>
    <scope>NUCLEOTIDE SEQUENCE [LARGE SCALE GENOMIC DNA]</scope>
    <source>
        <strain evidence="6 7">JCM 13008</strain>
    </source>
</reference>
<keyword evidence="7" id="KW-1185">Reference proteome</keyword>
<evidence type="ECO:0000256" key="4">
    <source>
        <dbReference type="ARBA" id="ARBA00023180"/>
    </source>
</evidence>
<name>A0ABN1TQ58_9ACTN</name>
<dbReference type="SUPFAM" id="SSF53649">
    <property type="entry name" value="Alkaline phosphatase-like"/>
    <property type="match status" value="1"/>
</dbReference>
<keyword evidence="2" id="KW-0732">Signal</keyword>
<evidence type="ECO:0000259" key="5">
    <source>
        <dbReference type="Pfam" id="PF00884"/>
    </source>
</evidence>
<dbReference type="PANTHER" id="PTHR43108">
    <property type="entry name" value="N-ACETYLGLUCOSAMINE-6-SULFATASE FAMILY MEMBER"/>
    <property type="match status" value="1"/>
</dbReference>
<keyword evidence="3" id="KW-0378">Hydrolase</keyword>
<dbReference type="PROSITE" id="PS00523">
    <property type="entry name" value="SULFATASE_1"/>
    <property type="match status" value="1"/>
</dbReference>